<dbReference type="Pfam" id="PF07690">
    <property type="entry name" value="MFS_1"/>
    <property type="match status" value="1"/>
</dbReference>
<feature type="transmembrane region" description="Helical" evidence="2">
    <location>
        <begin position="396"/>
        <end position="421"/>
    </location>
</feature>
<feature type="transmembrane region" description="Helical" evidence="2">
    <location>
        <begin position="365"/>
        <end position="390"/>
    </location>
</feature>
<dbReference type="InterPro" id="IPR036259">
    <property type="entry name" value="MFS_trans_sf"/>
</dbReference>
<feature type="transmembrane region" description="Helical" evidence="2">
    <location>
        <begin position="223"/>
        <end position="244"/>
    </location>
</feature>
<dbReference type="Gene3D" id="1.20.1250.20">
    <property type="entry name" value="MFS general substrate transporter like domains"/>
    <property type="match status" value="1"/>
</dbReference>
<comment type="caution">
    <text evidence="3">The sequence shown here is derived from an EMBL/GenBank/DDBJ whole genome shotgun (WGS) entry which is preliminary data.</text>
</comment>
<evidence type="ECO:0000313" key="4">
    <source>
        <dbReference type="Proteomes" id="UP000747542"/>
    </source>
</evidence>
<reference evidence="3" key="1">
    <citation type="journal article" date="2021" name="Sci. Adv.">
        <title>The American lobster genome reveals insights on longevity, neural, and immune adaptations.</title>
        <authorList>
            <person name="Polinski J.M."/>
            <person name="Zimin A.V."/>
            <person name="Clark K.F."/>
            <person name="Kohn A.B."/>
            <person name="Sadowski N."/>
            <person name="Timp W."/>
            <person name="Ptitsyn A."/>
            <person name="Khanna P."/>
            <person name="Romanova D.Y."/>
            <person name="Williams P."/>
            <person name="Greenwood S.J."/>
            <person name="Moroz L.L."/>
            <person name="Walt D.R."/>
            <person name="Bodnar A.G."/>
        </authorList>
    </citation>
    <scope>NUCLEOTIDE SEQUENCE</scope>
    <source>
        <strain evidence="3">GMGI-L3</strain>
    </source>
</reference>
<dbReference type="SUPFAM" id="SSF103473">
    <property type="entry name" value="MFS general substrate transporter"/>
    <property type="match status" value="1"/>
</dbReference>
<keyword evidence="2" id="KW-0812">Transmembrane</keyword>
<dbReference type="Proteomes" id="UP000747542">
    <property type="component" value="Unassembled WGS sequence"/>
</dbReference>
<feature type="transmembrane region" description="Helical" evidence="2">
    <location>
        <begin position="93"/>
        <end position="112"/>
    </location>
</feature>
<name>A0A8J5JMU6_HOMAM</name>
<dbReference type="InterPro" id="IPR011701">
    <property type="entry name" value="MFS"/>
</dbReference>
<dbReference type="PANTHER" id="PTHR11360">
    <property type="entry name" value="MONOCARBOXYLATE TRANSPORTER"/>
    <property type="match status" value="1"/>
</dbReference>
<keyword evidence="2" id="KW-1133">Transmembrane helix</keyword>
<dbReference type="InterPro" id="IPR050327">
    <property type="entry name" value="Proton-linked_MCT"/>
</dbReference>
<feature type="transmembrane region" description="Helical" evidence="2">
    <location>
        <begin position="199"/>
        <end position="217"/>
    </location>
</feature>
<accession>A0A8J5JMU6</accession>
<evidence type="ECO:0000256" key="2">
    <source>
        <dbReference type="SAM" id="Phobius"/>
    </source>
</evidence>
<gene>
    <name evidence="3" type="primary">Slc16a5-L2</name>
    <name evidence="3" type="ORF">Hamer_G016219</name>
</gene>
<dbReference type="EMBL" id="JAHLQT010029607">
    <property type="protein sequence ID" value="KAG7161172.1"/>
    <property type="molecule type" value="Genomic_DNA"/>
</dbReference>
<keyword evidence="2" id="KW-0472">Membrane</keyword>
<keyword evidence="4" id="KW-1185">Reference proteome</keyword>
<proteinExistence type="predicted"/>
<sequence length="556" mass="60262">MSNIVLKRWKRTEGVVNESYTHSDGHHDQSTQLSEVTLTGHLGREAQSPIEMTKSAGEAASNGGDDSHLPNTLTEDNRNEGEAGGGVSPCCNWSWMVVLGATLLMCCILSAFRCMGMAEVVEVTVAWGEVDPTFVLLRCRQLLTNIISSCFGIIFSPFLLQLHTSSTTITIIYSVLQFMWNSSGLFVGPLVEEFNWRKVAMVSSFLSSCSFILSAFATSPWQLLLSFSILGGFCYGLMTSLSYLIIPHYFTRWRGVANACVVAGIGIGQMIGPILVEFLQKEYGYVGGTLLMGAVLFHACIGASLLRPIQNQTITNTSVQLVEPESRTSGVVTAEKKWTTVAIRIFLCVCRNIVTNFSVLKSRRAVIIAIGGLLTFNSWLNFIALIPFAVQAAGHPLQAASTCVIVSAVCNLVTCLAVSMLSDWSKFSMKGACMTSTAVIAASTFAFSVVTDIWWQKIIMGMWGCGVGSYMGIYGLTIAYYMGVHSLDATLGVTQLLIGLGFITIGPIIGVIRDASDSYTFSIWVLAGLAACSFILWIFMPNTTQHSHTTPLSPIT</sequence>
<feature type="transmembrane region" description="Helical" evidence="2">
    <location>
        <begin position="256"/>
        <end position="279"/>
    </location>
</feature>
<feature type="transmembrane region" description="Helical" evidence="2">
    <location>
        <begin position="285"/>
        <end position="306"/>
    </location>
</feature>
<evidence type="ECO:0000256" key="1">
    <source>
        <dbReference type="SAM" id="MobiDB-lite"/>
    </source>
</evidence>
<protein>
    <submittedName>
        <fullName evidence="3">Monocarboxylate transporter 6-like 2</fullName>
    </submittedName>
</protein>
<feature type="transmembrane region" description="Helical" evidence="2">
    <location>
        <begin position="142"/>
        <end position="160"/>
    </location>
</feature>
<feature type="transmembrane region" description="Helical" evidence="2">
    <location>
        <begin position="493"/>
        <end position="512"/>
    </location>
</feature>
<organism evidence="3 4">
    <name type="scientific">Homarus americanus</name>
    <name type="common">American lobster</name>
    <dbReference type="NCBI Taxonomy" id="6706"/>
    <lineage>
        <taxon>Eukaryota</taxon>
        <taxon>Metazoa</taxon>
        <taxon>Ecdysozoa</taxon>
        <taxon>Arthropoda</taxon>
        <taxon>Crustacea</taxon>
        <taxon>Multicrustacea</taxon>
        <taxon>Malacostraca</taxon>
        <taxon>Eumalacostraca</taxon>
        <taxon>Eucarida</taxon>
        <taxon>Decapoda</taxon>
        <taxon>Pleocyemata</taxon>
        <taxon>Astacidea</taxon>
        <taxon>Nephropoidea</taxon>
        <taxon>Nephropidae</taxon>
        <taxon>Homarus</taxon>
    </lineage>
</organism>
<feature type="region of interest" description="Disordered" evidence="1">
    <location>
        <begin position="53"/>
        <end position="85"/>
    </location>
</feature>
<dbReference type="PANTHER" id="PTHR11360:SF306">
    <property type="entry name" value="RE01051P"/>
    <property type="match status" value="1"/>
</dbReference>
<feature type="transmembrane region" description="Helical" evidence="2">
    <location>
        <begin position="166"/>
        <end position="187"/>
    </location>
</feature>
<dbReference type="AlphaFoldDB" id="A0A8J5JMU6"/>
<feature type="transmembrane region" description="Helical" evidence="2">
    <location>
        <begin position="518"/>
        <end position="539"/>
    </location>
</feature>
<feature type="transmembrane region" description="Helical" evidence="2">
    <location>
        <begin position="433"/>
        <end position="455"/>
    </location>
</feature>
<feature type="transmembrane region" description="Helical" evidence="2">
    <location>
        <begin position="461"/>
        <end position="481"/>
    </location>
</feature>
<dbReference type="GO" id="GO:0008028">
    <property type="term" value="F:monocarboxylic acid transmembrane transporter activity"/>
    <property type="evidence" value="ECO:0007669"/>
    <property type="project" value="TreeGrafter"/>
</dbReference>
<evidence type="ECO:0000313" key="3">
    <source>
        <dbReference type="EMBL" id="KAG7161172.1"/>
    </source>
</evidence>